<proteinExistence type="predicted"/>
<protein>
    <submittedName>
        <fullName evidence="1">Uncharacterized protein</fullName>
    </submittedName>
</protein>
<name>A0A285IDW8_9FIRM</name>
<organism evidence="1 2">
    <name type="scientific">Orenia metallireducens</name>
    <dbReference type="NCBI Taxonomy" id="1413210"/>
    <lineage>
        <taxon>Bacteria</taxon>
        <taxon>Bacillati</taxon>
        <taxon>Bacillota</taxon>
        <taxon>Clostridia</taxon>
        <taxon>Halanaerobiales</taxon>
        <taxon>Halobacteroidaceae</taxon>
        <taxon>Orenia</taxon>
    </lineage>
</organism>
<reference evidence="2" key="1">
    <citation type="submission" date="2017-09" db="EMBL/GenBank/DDBJ databases">
        <authorList>
            <person name="Varghese N."/>
            <person name="Submissions S."/>
        </authorList>
    </citation>
    <scope>NUCLEOTIDE SEQUENCE [LARGE SCALE GENOMIC DNA]</scope>
    <source>
        <strain evidence="2">MSL47</strain>
    </source>
</reference>
<gene>
    <name evidence="1" type="ORF">SAMN06265827_13730</name>
</gene>
<accession>A0A285IDW8</accession>
<evidence type="ECO:0000313" key="1">
    <source>
        <dbReference type="EMBL" id="SNY45266.1"/>
    </source>
</evidence>
<evidence type="ECO:0000313" key="2">
    <source>
        <dbReference type="Proteomes" id="UP000219573"/>
    </source>
</evidence>
<keyword evidence="2" id="KW-1185">Reference proteome</keyword>
<sequence>MKELNEQELMMIDGGSWWTHFRDKVEDTVSDGAAIYAGKIILNAAGVPIP</sequence>
<dbReference type="Proteomes" id="UP000219573">
    <property type="component" value="Unassembled WGS sequence"/>
</dbReference>
<dbReference type="AlphaFoldDB" id="A0A285IDW8"/>
<dbReference type="EMBL" id="OBDZ01000037">
    <property type="protein sequence ID" value="SNY45266.1"/>
    <property type="molecule type" value="Genomic_DNA"/>
</dbReference>
<dbReference type="RefSeq" id="WP_172431998.1">
    <property type="nucleotide sequence ID" value="NZ_OBDZ01000037.1"/>
</dbReference>